<proteinExistence type="inferred from homology"/>
<dbReference type="Gene3D" id="2.40.10.230">
    <property type="entry name" value="Probable tRNA pseudouridine synthase domain"/>
    <property type="match status" value="1"/>
</dbReference>
<comment type="subcellular location">
    <subcellularLocation>
        <location evidence="1 8">Nucleus</location>
        <location evidence="1 8">Nucleolus</location>
    </subcellularLocation>
</comment>
<reference evidence="10 11" key="1">
    <citation type="journal article" date="2017" name="Nat. Ecol. Evol.">
        <title>Scallop genome provides insights into evolution of bilaterian karyotype and development.</title>
        <authorList>
            <person name="Wang S."/>
            <person name="Zhang J."/>
            <person name="Jiao W."/>
            <person name="Li J."/>
            <person name="Xun X."/>
            <person name="Sun Y."/>
            <person name="Guo X."/>
            <person name="Huan P."/>
            <person name="Dong B."/>
            <person name="Zhang L."/>
            <person name="Hu X."/>
            <person name="Sun X."/>
            <person name="Wang J."/>
            <person name="Zhao C."/>
            <person name="Wang Y."/>
            <person name="Wang D."/>
            <person name="Huang X."/>
            <person name="Wang R."/>
            <person name="Lv J."/>
            <person name="Li Y."/>
            <person name="Zhang Z."/>
            <person name="Liu B."/>
            <person name="Lu W."/>
            <person name="Hui Y."/>
            <person name="Liang J."/>
            <person name="Zhou Z."/>
            <person name="Hou R."/>
            <person name="Li X."/>
            <person name="Liu Y."/>
            <person name="Li H."/>
            <person name="Ning X."/>
            <person name="Lin Y."/>
            <person name="Zhao L."/>
            <person name="Xing Q."/>
            <person name="Dou J."/>
            <person name="Li Y."/>
            <person name="Mao J."/>
            <person name="Guo H."/>
            <person name="Dou H."/>
            <person name="Li T."/>
            <person name="Mu C."/>
            <person name="Jiang W."/>
            <person name="Fu Q."/>
            <person name="Fu X."/>
            <person name="Miao Y."/>
            <person name="Liu J."/>
            <person name="Yu Q."/>
            <person name="Li R."/>
            <person name="Liao H."/>
            <person name="Li X."/>
            <person name="Kong Y."/>
            <person name="Jiang Z."/>
            <person name="Chourrout D."/>
            <person name="Li R."/>
            <person name="Bao Z."/>
        </authorList>
    </citation>
    <scope>NUCLEOTIDE SEQUENCE [LARGE SCALE GENOMIC DNA]</scope>
    <source>
        <strain evidence="10 11">PY_sf001</strain>
    </source>
</reference>
<dbReference type="PANTHER" id="PTHR23237:SF6">
    <property type="entry name" value="H_ACA RIBONUCLEOPROTEIN COMPLEX SUBUNIT 1"/>
    <property type="match status" value="1"/>
</dbReference>
<sequence>MGPPGFRGRGGGGGGGFRGGGGGFGGGGGRGGGFRGGGARGGRGGRGGYQDYGPPAEVMELCHFVHPCEDDLVCKCTNQKIPYFNAPLYLENKQQIGKVDEIFGSIKDYYVSVKLSDDMKSKSFTKDTKIQRNYYLFKGFYLNLKELAEEEGAEEVDEEEEGEEVEEEEVLEVEEEAVVEVAFEEVDVGEGEDFEVVEDFAVDVGK</sequence>
<keyword evidence="11" id="KW-1185">Reference proteome</keyword>
<dbReference type="STRING" id="6573.A0A210QNX4"/>
<evidence type="ECO:0000256" key="9">
    <source>
        <dbReference type="SAM" id="MobiDB-lite"/>
    </source>
</evidence>
<evidence type="ECO:0000256" key="3">
    <source>
        <dbReference type="ARBA" id="ARBA00022552"/>
    </source>
</evidence>
<evidence type="ECO:0000256" key="2">
    <source>
        <dbReference type="ARBA" id="ARBA00022517"/>
    </source>
</evidence>
<dbReference type="AlphaFoldDB" id="A0A210QNX4"/>
<evidence type="ECO:0000313" key="11">
    <source>
        <dbReference type="Proteomes" id="UP000242188"/>
    </source>
</evidence>
<keyword evidence="4 8" id="KW-0694">RNA-binding</keyword>
<keyword evidence="5 8" id="KW-0539">Nucleus</keyword>
<accession>A0A210QNX4</accession>
<dbReference type="SUPFAM" id="SSF50447">
    <property type="entry name" value="Translation proteins"/>
    <property type="match status" value="1"/>
</dbReference>
<protein>
    <recommendedName>
        <fullName evidence="8">H/ACA ribonucleoprotein complex subunit</fullName>
    </recommendedName>
</protein>
<dbReference type="Pfam" id="PF04410">
    <property type="entry name" value="Gar1"/>
    <property type="match status" value="1"/>
</dbReference>
<dbReference type="FunFam" id="2.40.10.230:FF:000001">
    <property type="entry name" value="H/ACA ribonucleoprotein complex subunit"/>
    <property type="match status" value="1"/>
</dbReference>
<evidence type="ECO:0000256" key="6">
    <source>
        <dbReference type="ARBA" id="ARBA00023274"/>
    </source>
</evidence>
<comment type="subunit">
    <text evidence="8">Component of the small nucleolar ribonucleoprotein particles containing H/ACA-type snoRNAs (H/ACA snoRNPs).</text>
</comment>
<comment type="similarity">
    <text evidence="7 8">Belongs to the GAR1 family.</text>
</comment>
<evidence type="ECO:0000256" key="7">
    <source>
        <dbReference type="ARBA" id="ARBA00038293"/>
    </source>
</evidence>
<dbReference type="GO" id="GO:0031429">
    <property type="term" value="C:box H/ACA snoRNP complex"/>
    <property type="evidence" value="ECO:0007669"/>
    <property type="project" value="TreeGrafter"/>
</dbReference>
<evidence type="ECO:0000256" key="4">
    <source>
        <dbReference type="ARBA" id="ARBA00022884"/>
    </source>
</evidence>
<comment type="function">
    <text evidence="8">Required for ribosome biogenesis. Part of a complex which catalyzes pseudouridylation of rRNA. This involves the isomerization of uridine such that the ribose is subsequently attached to C5, instead of the normal N1. Pseudouridine ("psi") residues may serve to stabilize the conformation of rRNAs.</text>
</comment>
<evidence type="ECO:0000256" key="5">
    <source>
        <dbReference type="ARBA" id="ARBA00023242"/>
    </source>
</evidence>
<name>A0A210QNX4_MIZYE</name>
<organism evidence="10 11">
    <name type="scientific">Mizuhopecten yessoensis</name>
    <name type="common">Japanese scallop</name>
    <name type="synonym">Patinopecten yessoensis</name>
    <dbReference type="NCBI Taxonomy" id="6573"/>
    <lineage>
        <taxon>Eukaryota</taxon>
        <taxon>Metazoa</taxon>
        <taxon>Spiralia</taxon>
        <taxon>Lophotrochozoa</taxon>
        <taxon>Mollusca</taxon>
        <taxon>Bivalvia</taxon>
        <taxon>Autobranchia</taxon>
        <taxon>Pteriomorphia</taxon>
        <taxon>Pectinida</taxon>
        <taxon>Pectinoidea</taxon>
        <taxon>Pectinidae</taxon>
        <taxon>Mizuhopecten</taxon>
    </lineage>
</organism>
<keyword evidence="2 8" id="KW-0690">Ribosome biogenesis</keyword>
<dbReference type="InterPro" id="IPR007504">
    <property type="entry name" value="H/ACA_rnp_Gar1/Naf1"/>
</dbReference>
<dbReference type="InterPro" id="IPR009000">
    <property type="entry name" value="Transl_B-barrel_sf"/>
</dbReference>
<feature type="region of interest" description="Disordered" evidence="9">
    <location>
        <begin position="1"/>
        <end position="48"/>
    </location>
</feature>
<dbReference type="InterPro" id="IPR038664">
    <property type="entry name" value="Gar1/Naf1_Cbf5-bd_sf"/>
</dbReference>
<keyword evidence="6 8" id="KW-0687">Ribonucleoprotein</keyword>
<evidence type="ECO:0000313" key="10">
    <source>
        <dbReference type="EMBL" id="OWF50432.1"/>
    </source>
</evidence>
<dbReference type="OrthoDB" id="2187159at2759"/>
<comment type="caution">
    <text evidence="10">The sequence shown here is derived from an EMBL/GenBank/DDBJ whole genome shotgun (WGS) entry which is preliminary data.</text>
</comment>
<dbReference type="GO" id="GO:0000454">
    <property type="term" value="P:snoRNA guided rRNA pseudouridine synthesis"/>
    <property type="evidence" value="ECO:0007669"/>
    <property type="project" value="TreeGrafter"/>
</dbReference>
<feature type="region of interest" description="Disordered" evidence="9">
    <location>
        <begin position="151"/>
        <end position="170"/>
    </location>
</feature>
<keyword evidence="3 8" id="KW-0698">rRNA processing</keyword>
<dbReference type="EMBL" id="NEDP02002607">
    <property type="protein sequence ID" value="OWF50432.1"/>
    <property type="molecule type" value="Genomic_DNA"/>
</dbReference>
<dbReference type="PANTHER" id="PTHR23237">
    <property type="entry name" value="NUCLEOLAR PROTEIN FAMILY A MEMBER 1 SNORNP PROTEIN GAR1"/>
    <property type="match status" value="1"/>
</dbReference>
<evidence type="ECO:0000256" key="1">
    <source>
        <dbReference type="ARBA" id="ARBA00004604"/>
    </source>
</evidence>
<dbReference type="GO" id="GO:0034513">
    <property type="term" value="F:box H/ACA snoRNA binding"/>
    <property type="evidence" value="ECO:0007669"/>
    <property type="project" value="TreeGrafter"/>
</dbReference>
<gene>
    <name evidence="10" type="ORF">KP79_PYT00874</name>
</gene>
<dbReference type="Proteomes" id="UP000242188">
    <property type="component" value="Unassembled WGS sequence"/>
</dbReference>
<evidence type="ECO:0000256" key="8">
    <source>
        <dbReference type="RuleBase" id="RU364004"/>
    </source>
</evidence>